<evidence type="ECO:0000256" key="2">
    <source>
        <dbReference type="ARBA" id="ARBA00022475"/>
    </source>
</evidence>
<dbReference type="GO" id="GO:0005886">
    <property type="term" value="C:plasma membrane"/>
    <property type="evidence" value="ECO:0007669"/>
    <property type="project" value="UniProtKB-SubCell"/>
</dbReference>
<gene>
    <name evidence="10" type="ORF">CHL78_014000</name>
</gene>
<proteinExistence type="inferred from homology"/>
<dbReference type="InterPro" id="IPR003838">
    <property type="entry name" value="ABC3_permease_C"/>
</dbReference>
<keyword evidence="11" id="KW-1185">Reference proteome</keyword>
<dbReference type="RefSeq" id="WP_094368841.1">
    <property type="nucleotide sequence ID" value="NZ_NOJY02000030.1"/>
</dbReference>
<dbReference type="Pfam" id="PF02687">
    <property type="entry name" value="FtsX"/>
    <property type="match status" value="1"/>
</dbReference>
<dbReference type="InterPro" id="IPR025857">
    <property type="entry name" value="MacB_PCD"/>
</dbReference>
<name>A0A255HHS1_9FIRM</name>
<evidence type="ECO:0000256" key="4">
    <source>
        <dbReference type="ARBA" id="ARBA00022989"/>
    </source>
</evidence>
<dbReference type="Proteomes" id="UP000215694">
    <property type="component" value="Unassembled WGS sequence"/>
</dbReference>
<dbReference type="InterPro" id="IPR050250">
    <property type="entry name" value="Macrolide_Exporter_MacB"/>
</dbReference>
<evidence type="ECO:0000256" key="5">
    <source>
        <dbReference type="ARBA" id="ARBA00023136"/>
    </source>
</evidence>
<keyword evidence="2" id="KW-1003">Cell membrane</keyword>
<evidence type="ECO:0000313" key="11">
    <source>
        <dbReference type="Proteomes" id="UP000215694"/>
    </source>
</evidence>
<feature type="domain" description="MacB-like periplasmic core" evidence="9">
    <location>
        <begin position="21"/>
        <end position="229"/>
    </location>
</feature>
<keyword evidence="5 7" id="KW-0472">Membrane</keyword>
<feature type="transmembrane region" description="Helical" evidence="7">
    <location>
        <begin position="21"/>
        <end position="43"/>
    </location>
</feature>
<evidence type="ECO:0000313" key="10">
    <source>
        <dbReference type="EMBL" id="RDY26290.1"/>
    </source>
</evidence>
<evidence type="ECO:0000259" key="9">
    <source>
        <dbReference type="Pfam" id="PF12704"/>
    </source>
</evidence>
<organism evidence="10 11">
    <name type="scientific">Romboutsia weinsteinii</name>
    <dbReference type="NCBI Taxonomy" id="2020949"/>
    <lineage>
        <taxon>Bacteria</taxon>
        <taxon>Bacillati</taxon>
        <taxon>Bacillota</taxon>
        <taxon>Clostridia</taxon>
        <taxon>Peptostreptococcales</taxon>
        <taxon>Peptostreptococcaceae</taxon>
        <taxon>Romboutsia</taxon>
    </lineage>
</organism>
<dbReference type="GO" id="GO:0022857">
    <property type="term" value="F:transmembrane transporter activity"/>
    <property type="evidence" value="ECO:0007669"/>
    <property type="project" value="TreeGrafter"/>
</dbReference>
<accession>A0A255HHS1</accession>
<feature type="transmembrane region" description="Helical" evidence="7">
    <location>
        <begin position="307"/>
        <end position="336"/>
    </location>
</feature>
<comment type="similarity">
    <text evidence="6">Belongs to the ABC-4 integral membrane protein family.</text>
</comment>
<feature type="transmembrane region" description="Helical" evidence="7">
    <location>
        <begin position="263"/>
        <end position="286"/>
    </location>
</feature>
<dbReference type="Pfam" id="PF12704">
    <property type="entry name" value="MacB_PCD"/>
    <property type="match status" value="1"/>
</dbReference>
<reference evidence="10 11" key="1">
    <citation type="journal article" date="2017" name="Genome Announc.">
        <title>Draft Genome Sequence of Romboutsia weinsteinii sp. nov. Strain CCRI-19649(T) Isolated from Surface Water.</title>
        <authorList>
            <person name="Maheux A.F."/>
            <person name="Boudreau D.K."/>
            <person name="Berube E."/>
            <person name="Boissinot M."/>
            <person name="Cantin P."/>
            <person name="Raymond F."/>
            <person name="Corbeil J."/>
            <person name="Omar R.F."/>
            <person name="Bergeron M.G."/>
        </authorList>
    </citation>
    <scope>NUCLEOTIDE SEQUENCE [LARGE SCALE GENOMIC DNA]</scope>
    <source>
        <strain evidence="10 11">CCRI-19649</strain>
    </source>
</reference>
<sequence length="387" mass="42354">MNLFQIVKMALGEIKSNKLRSFLTMLGIAIGTASVILFVTISIGSRQSINKSMESKPLDLITTSIYSQDRKITEGDIIQLKRMSEIKEISPEISKSSVVSYNKKDENQNIVGTDWKFIQLNGGKLDKGRFIMPVDNDLSTKVIVLGSSVSKKLFPKEDPIGKVVIINAIPYKVVGVLAPYGDSYESTEDISIYMPYKTAQIDLGISDIGKLNIQVKSVDNIRKAMLEINNHFTSKGINQRDLDVRSNKEMIDAQKSMDATMNLMVGAIASVSLFVAGIGIMNMMLVSVTERTKEIGIRKALGSPRKFILIQFLVESLTISFIGGFIGATIGIFGSFPILKSMNADSYIAWNVVFASVGFAVLMGVIFGISPANKASKLQPIVALKSE</sequence>
<dbReference type="PANTHER" id="PTHR30572:SF4">
    <property type="entry name" value="ABC TRANSPORTER PERMEASE YTRF"/>
    <property type="match status" value="1"/>
</dbReference>
<evidence type="ECO:0000256" key="1">
    <source>
        <dbReference type="ARBA" id="ARBA00004651"/>
    </source>
</evidence>
<evidence type="ECO:0000256" key="7">
    <source>
        <dbReference type="SAM" id="Phobius"/>
    </source>
</evidence>
<dbReference type="PANTHER" id="PTHR30572">
    <property type="entry name" value="MEMBRANE COMPONENT OF TRANSPORTER-RELATED"/>
    <property type="match status" value="1"/>
</dbReference>
<evidence type="ECO:0000259" key="8">
    <source>
        <dbReference type="Pfam" id="PF02687"/>
    </source>
</evidence>
<comment type="subcellular location">
    <subcellularLocation>
        <location evidence="1">Cell membrane</location>
        <topology evidence="1">Multi-pass membrane protein</topology>
    </subcellularLocation>
</comment>
<keyword evidence="4 7" id="KW-1133">Transmembrane helix</keyword>
<evidence type="ECO:0000256" key="3">
    <source>
        <dbReference type="ARBA" id="ARBA00022692"/>
    </source>
</evidence>
<protein>
    <submittedName>
        <fullName evidence="10">ABC transporter permease</fullName>
    </submittedName>
</protein>
<dbReference type="AlphaFoldDB" id="A0A255HHS1"/>
<dbReference type="OrthoDB" id="9770036at2"/>
<evidence type="ECO:0000256" key="6">
    <source>
        <dbReference type="ARBA" id="ARBA00038076"/>
    </source>
</evidence>
<comment type="caution">
    <text evidence="10">The sequence shown here is derived from an EMBL/GenBank/DDBJ whole genome shotgun (WGS) entry which is preliminary data.</text>
</comment>
<dbReference type="EMBL" id="NOJY02000030">
    <property type="protein sequence ID" value="RDY26290.1"/>
    <property type="molecule type" value="Genomic_DNA"/>
</dbReference>
<keyword evidence="3 7" id="KW-0812">Transmembrane</keyword>
<feature type="transmembrane region" description="Helical" evidence="7">
    <location>
        <begin position="348"/>
        <end position="369"/>
    </location>
</feature>
<feature type="domain" description="ABC3 transporter permease C-terminal" evidence="8">
    <location>
        <begin position="267"/>
        <end position="380"/>
    </location>
</feature>